<dbReference type="RefSeq" id="XP_026291222.1">
    <property type="nucleotide sequence ID" value="XM_026435437.2"/>
</dbReference>
<evidence type="ECO:0000313" key="6">
    <source>
        <dbReference type="RefSeq" id="XP_026291222.1"/>
    </source>
</evidence>
<evidence type="ECO:0000256" key="1">
    <source>
        <dbReference type="ARBA" id="ARBA00006889"/>
    </source>
</evidence>
<organism evidence="5 6">
    <name type="scientific">Frankliniella occidentalis</name>
    <name type="common">Western flower thrips</name>
    <name type="synonym">Euthrips occidentalis</name>
    <dbReference type="NCBI Taxonomy" id="133901"/>
    <lineage>
        <taxon>Eukaryota</taxon>
        <taxon>Metazoa</taxon>
        <taxon>Ecdysozoa</taxon>
        <taxon>Arthropoda</taxon>
        <taxon>Hexapoda</taxon>
        <taxon>Insecta</taxon>
        <taxon>Pterygota</taxon>
        <taxon>Neoptera</taxon>
        <taxon>Paraneoptera</taxon>
        <taxon>Thysanoptera</taxon>
        <taxon>Terebrantia</taxon>
        <taxon>Thripoidea</taxon>
        <taxon>Thripidae</taxon>
        <taxon>Frankliniella</taxon>
    </lineage>
</organism>
<evidence type="ECO:0000256" key="2">
    <source>
        <dbReference type="ARBA" id="ARBA00023157"/>
    </source>
</evidence>
<keyword evidence="2" id="KW-1015">Disulfide bond</keyword>
<dbReference type="PIRSF" id="PIRSF036893">
    <property type="entry name" value="Lipocalin_ApoD"/>
    <property type="match status" value="1"/>
</dbReference>
<dbReference type="GO" id="GO:0000302">
    <property type="term" value="P:response to reactive oxygen species"/>
    <property type="evidence" value="ECO:0007669"/>
    <property type="project" value="TreeGrafter"/>
</dbReference>
<dbReference type="PRINTS" id="PR00179">
    <property type="entry name" value="LIPOCALIN"/>
</dbReference>
<proteinExistence type="inferred from homology"/>
<evidence type="ECO:0000259" key="4">
    <source>
        <dbReference type="Pfam" id="PF08212"/>
    </source>
</evidence>
<evidence type="ECO:0000313" key="5">
    <source>
        <dbReference type="Proteomes" id="UP000504606"/>
    </source>
</evidence>
<dbReference type="GeneID" id="113215769"/>
<dbReference type="GO" id="GO:0031409">
    <property type="term" value="F:pigment binding"/>
    <property type="evidence" value="ECO:0007669"/>
    <property type="project" value="InterPro"/>
</dbReference>
<name>A0A6J1TEP3_FRAOC</name>
<reference evidence="6" key="1">
    <citation type="submission" date="2025-08" db="UniProtKB">
        <authorList>
            <consortium name="RefSeq"/>
        </authorList>
    </citation>
    <scope>IDENTIFICATION</scope>
    <source>
        <tissue evidence="6">Whole organism</tissue>
    </source>
</reference>
<dbReference type="PANTHER" id="PTHR10612:SF34">
    <property type="entry name" value="APOLIPOPROTEIN D"/>
    <property type="match status" value="1"/>
</dbReference>
<dbReference type="GO" id="GO:0005737">
    <property type="term" value="C:cytoplasm"/>
    <property type="evidence" value="ECO:0007669"/>
    <property type="project" value="TreeGrafter"/>
</dbReference>
<dbReference type="KEGG" id="foc:113215769"/>
<dbReference type="InterPro" id="IPR000566">
    <property type="entry name" value="Lipocln_cytosolic_FA-bd_dom"/>
</dbReference>
<sequence>MFRLLSALCLLALVAHSQAGISFGKCPTNKDAVKNFQPEQYVGFWYQAEATSQVWQYGGKCPVADYTLEESGRVHVKNSMKVFGSELSQEGYAELVGESGEARLNVVFEVPLFGHREASYFVLDTDYTNYSVVYSCSAIGPMKAEFGYILSRQPTLDASLSEKIDLAVEKSGLRRAAFQKNKQDC</sequence>
<dbReference type="GO" id="GO:0006629">
    <property type="term" value="P:lipid metabolic process"/>
    <property type="evidence" value="ECO:0007669"/>
    <property type="project" value="TreeGrafter"/>
</dbReference>
<comment type="similarity">
    <text evidence="1 3">Belongs to the calycin superfamily. Lipocalin family.</text>
</comment>
<dbReference type="OrthoDB" id="565904at2759"/>
<keyword evidence="5" id="KW-1185">Reference proteome</keyword>
<dbReference type="InterPro" id="IPR022271">
    <property type="entry name" value="Lipocalin_ApoD"/>
</dbReference>
<feature type="domain" description="Lipocalin/cytosolic fatty-acid binding" evidence="4">
    <location>
        <begin position="39"/>
        <end position="182"/>
    </location>
</feature>
<dbReference type="Gene3D" id="2.40.128.20">
    <property type="match status" value="1"/>
</dbReference>
<feature type="signal peptide" evidence="3">
    <location>
        <begin position="1"/>
        <end position="19"/>
    </location>
</feature>
<protein>
    <submittedName>
        <fullName evidence="6">Apolipoprotein D</fullName>
    </submittedName>
</protein>
<dbReference type="AlphaFoldDB" id="A0A6J1TEP3"/>
<dbReference type="PANTHER" id="PTHR10612">
    <property type="entry name" value="APOLIPOPROTEIN D"/>
    <property type="match status" value="1"/>
</dbReference>
<dbReference type="Proteomes" id="UP000504606">
    <property type="component" value="Unplaced"/>
</dbReference>
<dbReference type="InterPro" id="IPR012674">
    <property type="entry name" value="Calycin"/>
</dbReference>
<accession>A0A6J1TEP3</accession>
<dbReference type="SUPFAM" id="SSF50814">
    <property type="entry name" value="Lipocalins"/>
    <property type="match status" value="1"/>
</dbReference>
<dbReference type="InterPro" id="IPR003057">
    <property type="entry name" value="Invtbrt_color"/>
</dbReference>
<feature type="chain" id="PRO_5027204083" evidence="3">
    <location>
        <begin position="20"/>
        <end position="185"/>
    </location>
</feature>
<gene>
    <name evidence="6" type="primary">LOC113215769</name>
</gene>
<evidence type="ECO:0000256" key="3">
    <source>
        <dbReference type="PIRNR" id="PIRNR036893"/>
    </source>
</evidence>
<dbReference type="Pfam" id="PF08212">
    <property type="entry name" value="Lipocalin_2"/>
    <property type="match status" value="1"/>
</dbReference>
<keyword evidence="3" id="KW-0732">Signal</keyword>
<dbReference type="PRINTS" id="PR01273">
    <property type="entry name" value="INVTBRTCOLOR"/>
</dbReference>